<proteinExistence type="predicted"/>
<accession>A0A8J5T7B7</accession>
<sequence length="91" mass="9844">MASARAGAALLRGRCLAGDGAGANPALFSGHGLLYRKLDVILTTVLRRFISVWNELPTPLTKDEIVSEATQYQYPPRQSSAAVTIGIPWEF</sequence>
<reference evidence="1" key="1">
    <citation type="journal article" date="2021" name="bioRxiv">
        <title>Whole Genome Assembly and Annotation of Northern Wild Rice, Zizania palustris L., Supports a Whole Genome Duplication in the Zizania Genus.</title>
        <authorList>
            <person name="Haas M."/>
            <person name="Kono T."/>
            <person name="Macchietto M."/>
            <person name="Millas R."/>
            <person name="McGilp L."/>
            <person name="Shao M."/>
            <person name="Duquette J."/>
            <person name="Hirsch C.N."/>
            <person name="Kimball J."/>
        </authorList>
    </citation>
    <scope>NUCLEOTIDE SEQUENCE</scope>
    <source>
        <tissue evidence="1">Fresh leaf tissue</tissue>
    </source>
</reference>
<dbReference type="AlphaFoldDB" id="A0A8J5T7B7"/>
<organism evidence="1 2">
    <name type="scientific">Zizania palustris</name>
    <name type="common">Northern wild rice</name>
    <dbReference type="NCBI Taxonomy" id="103762"/>
    <lineage>
        <taxon>Eukaryota</taxon>
        <taxon>Viridiplantae</taxon>
        <taxon>Streptophyta</taxon>
        <taxon>Embryophyta</taxon>
        <taxon>Tracheophyta</taxon>
        <taxon>Spermatophyta</taxon>
        <taxon>Magnoliopsida</taxon>
        <taxon>Liliopsida</taxon>
        <taxon>Poales</taxon>
        <taxon>Poaceae</taxon>
        <taxon>BOP clade</taxon>
        <taxon>Oryzoideae</taxon>
        <taxon>Oryzeae</taxon>
        <taxon>Zizaniinae</taxon>
        <taxon>Zizania</taxon>
    </lineage>
</organism>
<comment type="caution">
    <text evidence="1">The sequence shown here is derived from an EMBL/GenBank/DDBJ whole genome shotgun (WGS) entry which is preliminary data.</text>
</comment>
<protein>
    <submittedName>
        <fullName evidence="1">Uncharacterized protein</fullName>
    </submittedName>
</protein>
<gene>
    <name evidence="1" type="ORF">GUJ93_ZPchr0005g14940</name>
</gene>
<dbReference type="Proteomes" id="UP000729402">
    <property type="component" value="Unassembled WGS sequence"/>
</dbReference>
<reference evidence="1" key="2">
    <citation type="submission" date="2021-02" db="EMBL/GenBank/DDBJ databases">
        <authorList>
            <person name="Kimball J.A."/>
            <person name="Haas M.W."/>
            <person name="Macchietto M."/>
            <person name="Kono T."/>
            <person name="Duquette J."/>
            <person name="Shao M."/>
        </authorList>
    </citation>
    <scope>NUCLEOTIDE SEQUENCE</scope>
    <source>
        <tissue evidence="1">Fresh leaf tissue</tissue>
    </source>
</reference>
<dbReference type="EMBL" id="JAAALK010000284">
    <property type="protein sequence ID" value="KAG8067926.1"/>
    <property type="molecule type" value="Genomic_DNA"/>
</dbReference>
<evidence type="ECO:0000313" key="2">
    <source>
        <dbReference type="Proteomes" id="UP000729402"/>
    </source>
</evidence>
<evidence type="ECO:0000313" key="1">
    <source>
        <dbReference type="EMBL" id="KAG8067926.1"/>
    </source>
</evidence>
<name>A0A8J5T7B7_ZIZPA</name>
<keyword evidence="2" id="KW-1185">Reference proteome</keyword>